<gene>
    <name evidence="8" type="ORF">METZ01_LOCUS135726</name>
</gene>
<dbReference type="PANTHER" id="PTHR23513:SF11">
    <property type="entry name" value="STAPHYLOFERRIN A TRANSPORTER"/>
    <property type="match status" value="1"/>
</dbReference>
<feature type="transmembrane region" description="Helical" evidence="7">
    <location>
        <begin position="138"/>
        <end position="155"/>
    </location>
</feature>
<evidence type="ECO:0008006" key="9">
    <source>
        <dbReference type="Google" id="ProtNLM"/>
    </source>
</evidence>
<dbReference type="EMBL" id="UINC01019555">
    <property type="protein sequence ID" value="SVA82872.1"/>
    <property type="molecule type" value="Genomic_DNA"/>
</dbReference>
<reference evidence="8" key="1">
    <citation type="submission" date="2018-05" db="EMBL/GenBank/DDBJ databases">
        <authorList>
            <person name="Lanie J.A."/>
            <person name="Ng W.-L."/>
            <person name="Kazmierczak K.M."/>
            <person name="Andrzejewski T.M."/>
            <person name="Davidsen T.M."/>
            <person name="Wayne K.J."/>
            <person name="Tettelin H."/>
            <person name="Glass J.I."/>
            <person name="Rusch D."/>
            <person name="Podicherti R."/>
            <person name="Tsui H.-C.T."/>
            <person name="Winkler M.E."/>
        </authorList>
    </citation>
    <scope>NUCLEOTIDE SEQUENCE</scope>
</reference>
<dbReference type="Gene3D" id="1.20.1250.20">
    <property type="entry name" value="MFS general substrate transporter like domains"/>
    <property type="match status" value="1"/>
</dbReference>
<accession>A0A381Z1U9</accession>
<evidence type="ECO:0000256" key="3">
    <source>
        <dbReference type="ARBA" id="ARBA00022475"/>
    </source>
</evidence>
<evidence type="ECO:0000313" key="8">
    <source>
        <dbReference type="EMBL" id="SVA82872.1"/>
    </source>
</evidence>
<dbReference type="InterPro" id="IPR010290">
    <property type="entry name" value="TM_effector"/>
</dbReference>
<comment type="subcellular location">
    <subcellularLocation>
        <location evidence="1">Cell membrane</location>
        <topology evidence="1">Multi-pass membrane protein</topology>
    </subcellularLocation>
</comment>
<keyword evidence="5 7" id="KW-1133">Transmembrane helix</keyword>
<dbReference type="Pfam" id="PF05977">
    <property type="entry name" value="MFS_3"/>
    <property type="match status" value="1"/>
</dbReference>
<keyword evidence="3" id="KW-1003">Cell membrane</keyword>
<feature type="transmembrane region" description="Helical" evidence="7">
    <location>
        <begin position="20"/>
        <end position="40"/>
    </location>
</feature>
<evidence type="ECO:0000256" key="6">
    <source>
        <dbReference type="ARBA" id="ARBA00023136"/>
    </source>
</evidence>
<organism evidence="8">
    <name type="scientific">marine metagenome</name>
    <dbReference type="NCBI Taxonomy" id="408172"/>
    <lineage>
        <taxon>unclassified sequences</taxon>
        <taxon>metagenomes</taxon>
        <taxon>ecological metagenomes</taxon>
    </lineage>
</organism>
<sequence length="193" mass="19587">VFAFSLAAGVADDLFGRGGGGLGVLSTSLGVGSLLASAFISGRGGRMSRAVLERRAILLYGAGLLVVASSSWLGVGMFGYLLTGAAHMLHGTTLSTALQLRVDEEFRGRVMSVFLVAILSGIPIGGLAFGILGDLVGLRWVVLGAGLALCLDAAVTGRRGAFALLDHEADIAGRHASEFADPPDSGDDWGSAG</sequence>
<feature type="transmembrane region" description="Helical" evidence="7">
    <location>
        <begin position="52"/>
        <end position="72"/>
    </location>
</feature>
<evidence type="ECO:0000256" key="7">
    <source>
        <dbReference type="SAM" id="Phobius"/>
    </source>
</evidence>
<evidence type="ECO:0000256" key="5">
    <source>
        <dbReference type="ARBA" id="ARBA00022989"/>
    </source>
</evidence>
<dbReference type="PANTHER" id="PTHR23513">
    <property type="entry name" value="INTEGRAL MEMBRANE EFFLUX PROTEIN-RELATED"/>
    <property type="match status" value="1"/>
</dbReference>
<feature type="non-terminal residue" evidence="8">
    <location>
        <position position="1"/>
    </location>
</feature>
<dbReference type="SUPFAM" id="SSF103473">
    <property type="entry name" value="MFS general substrate transporter"/>
    <property type="match status" value="1"/>
</dbReference>
<dbReference type="GO" id="GO:0005886">
    <property type="term" value="C:plasma membrane"/>
    <property type="evidence" value="ECO:0007669"/>
    <property type="project" value="UniProtKB-SubCell"/>
</dbReference>
<keyword evidence="2" id="KW-0813">Transport</keyword>
<dbReference type="InterPro" id="IPR036259">
    <property type="entry name" value="MFS_trans_sf"/>
</dbReference>
<keyword evidence="6 7" id="KW-0472">Membrane</keyword>
<proteinExistence type="predicted"/>
<name>A0A381Z1U9_9ZZZZ</name>
<protein>
    <recommendedName>
        <fullName evidence="9">Major facilitator superfamily (MFS) profile domain-containing protein</fullName>
    </recommendedName>
</protein>
<keyword evidence="4 7" id="KW-0812">Transmembrane</keyword>
<feature type="transmembrane region" description="Helical" evidence="7">
    <location>
        <begin position="110"/>
        <end position="132"/>
    </location>
</feature>
<evidence type="ECO:0000256" key="2">
    <source>
        <dbReference type="ARBA" id="ARBA00022448"/>
    </source>
</evidence>
<dbReference type="AlphaFoldDB" id="A0A381Z1U9"/>
<evidence type="ECO:0000256" key="4">
    <source>
        <dbReference type="ARBA" id="ARBA00022692"/>
    </source>
</evidence>
<evidence type="ECO:0000256" key="1">
    <source>
        <dbReference type="ARBA" id="ARBA00004651"/>
    </source>
</evidence>